<reference evidence="1" key="1">
    <citation type="submission" date="2021-01" db="EMBL/GenBank/DDBJ databases">
        <authorList>
            <person name="Corre E."/>
            <person name="Pelletier E."/>
            <person name="Niang G."/>
            <person name="Scheremetjew M."/>
            <person name="Finn R."/>
            <person name="Kale V."/>
            <person name="Holt S."/>
            <person name="Cochrane G."/>
            <person name="Meng A."/>
            <person name="Brown T."/>
            <person name="Cohen L."/>
        </authorList>
    </citation>
    <scope>NUCLEOTIDE SEQUENCE</scope>
    <source>
        <strain evidence="1">CCMP1594</strain>
    </source>
</reference>
<dbReference type="AlphaFoldDB" id="A0A7S4CWI4"/>
<gene>
    <name evidence="1" type="ORF">EGYM00163_LOCUS18840</name>
</gene>
<accession>A0A7S4CWI4</accession>
<dbReference type="EMBL" id="HBJA01053173">
    <property type="protein sequence ID" value="CAE0807711.1"/>
    <property type="molecule type" value="Transcribed_RNA"/>
</dbReference>
<organism evidence="1">
    <name type="scientific">Eutreptiella gymnastica</name>
    <dbReference type="NCBI Taxonomy" id="73025"/>
    <lineage>
        <taxon>Eukaryota</taxon>
        <taxon>Discoba</taxon>
        <taxon>Euglenozoa</taxon>
        <taxon>Euglenida</taxon>
        <taxon>Spirocuta</taxon>
        <taxon>Euglenophyceae</taxon>
        <taxon>Eutreptiales</taxon>
        <taxon>Eutreptiaceae</taxon>
        <taxon>Eutreptiella</taxon>
    </lineage>
</organism>
<sequence>MVAIITGRVPRCTKSLHRMCTVARKLKWAGVDSKPWHSPTGYLWRGGCHPNGQGLAGEDGYGPKKNVATAHPLHSFTPVGAVVSRSGGAVAGQMQQPRGE</sequence>
<protein>
    <submittedName>
        <fullName evidence="1">Uncharacterized protein</fullName>
    </submittedName>
</protein>
<evidence type="ECO:0000313" key="1">
    <source>
        <dbReference type="EMBL" id="CAE0807711.1"/>
    </source>
</evidence>
<proteinExistence type="predicted"/>
<name>A0A7S4CWI4_9EUGL</name>